<protein>
    <submittedName>
        <fullName evidence="1">Uncharacterized protein</fullName>
    </submittedName>
</protein>
<keyword evidence="2" id="KW-1185">Reference proteome</keyword>
<comment type="caution">
    <text evidence="1">The sequence shown here is derived from an EMBL/GenBank/DDBJ whole genome shotgun (WGS) entry which is preliminary data.</text>
</comment>
<gene>
    <name evidence="1" type="ORF">JZX89_00865</name>
</gene>
<dbReference type="EMBL" id="JAFLNA010000001">
    <property type="protein sequence ID" value="MBO0129290.1"/>
    <property type="molecule type" value="Genomic_DNA"/>
</dbReference>
<accession>A0ABS3EBF9</accession>
<organism evidence="1 2">
    <name type="scientific">Agrobacterium burrii</name>
    <dbReference type="NCBI Taxonomy" id="2815339"/>
    <lineage>
        <taxon>Bacteria</taxon>
        <taxon>Pseudomonadati</taxon>
        <taxon>Pseudomonadota</taxon>
        <taxon>Alphaproteobacteria</taxon>
        <taxon>Hyphomicrobiales</taxon>
        <taxon>Rhizobiaceae</taxon>
        <taxon>Rhizobium/Agrobacterium group</taxon>
        <taxon>Agrobacterium</taxon>
        <taxon>Agrobacterium tumefaciens complex</taxon>
    </lineage>
</organism>
<dbReference type="Proteomes" id="UP000664699">
    <property type="component" value="Unassembled WGS sequence"/>
</dbReference>
<proteinExistence type="predicted"/>
<evidence type="ECO:0000313" key="2">
    <source>
        <dbReference type="Proteomes" id="UP000664699"/>
    </source>
</evidence>
<name>A0ABS3EBF9_9HYPH</name>
<reference evidence="1 2" key="1">
    <citation type="submission" date="2021-03" db="EMBL/GenBank/DDBJ databases">
        <title>Whole genome sequence of Agrobacterium sp. strain Rnr.</title>
        <authorList>
            <person name="Mafakheri H."/>
            <person name="Taghavi S.M."/>
            <person name="Nemanja K."/>
            <person name="Osdaghi E."/>
        </authorList>
    </citation>
    <scope>NUCLEOTIDE SEQUENCE [LARGE SCALE GENOMIC DNA]</scope>
    <source>
        <strain evidence="1 2">Rnr</strain>
    </source>
</reference>
<sequence>MLKEGALSFEERIARLRKPFRFSRRYCSRLRETVYRFREDYLGVGDFTPQKVVPDRLCRKRRFVKDAKTTSRSLYVVQEDIPNLFLPHYLRKKR</sequence>
<evidence type="ECO:0000313" key="1">
    <source>
        <dbReference type="EMBL" id="MBO0129290.1"/>
    </source>
</evidence>